<dbReference type="InterPro" id="IPR020568">
    <property type="entry name" value="Ribosomal_Su5_D2-typ_SF"/>
</dbReference>
<dbReference type="RefSeq" id="WP_324717708.1">
    <property type="nucleotide sequence ID" value="NZ_CP141615.1"/>
</dbReference>
<proteinExistence type="inferred from homology"/>
<dbReference type="PANTHER" id="PTHR32039">
    <property type="entry name" value="MAGNESIUM-CHELATASE SUBUNIT CHLI"/>
    <property type="match status" value="1"/>
</dbReference>
<name>A0ABZ1C0S6_9FIRM</name>
<feature type="region of interest" description="Disordered" evidence="4">
    <location>
        <begin position="166"/>
        <end position="192"/>
    </location>
</feature>
<evidence type="ECO:0000313" key="6">
    <source>
        <dbReference type="EMBL" id="WRP18435.1"/>
    </source>
</evidence>
<dbReference type="Pfam" id="PF13541">
    <property type="entry name" value="ChlI"/>
    <property type="match status" value="1"/>
</dbReference>
<dbReference type="InterPro" id="IPR045006">
    <property type="entry name" value="CHLI-like"/>
</dbReference>
<evidence type="ECO:0000259" key="5">
    <source>
        <dbReference type="PROSITE" id="PS50051"/>
    </source>
</evidence>
<gene>
    <name evidence="6" type="ORF">U7230_05365</name>
</gene>
<evidence type="ECO:0000256" key="1">
    <source>
        <dbReference type="ARBA" id="ARBA00006354"/>
    </source>
</evidence>
<comment type="similarity">
    <text evidence="1">Belongs to the Mg-chelatase subunits D/I family. ComM subfamily.</text>
</comment>
<dbReference type="InterPro" id="IPR027417">
    <property type="entry name" value="P-loop_NTPase"/>
</dbReference>
<dbReference type="InterPro" id="IPR001208">
    <property type="entry name" value="MCM_dom"/>
</dbReference>
<dbReference type="PROSITE" id="PS50051">
    <property type="entry name" value="MCM_2"/>
    <property type="match status" value="1"/>
</dbReference>
<dbReference type="InterPro" id="IPR025158">
    <property type="entry name" value="Mg_chelat-rel_C"/>
</dbReference>
<keyword evidence="2" id="KW-0547">Nucleotide-binding</keyword>
<protein>
    <submittedName>
        <fullName evidence="6">YifB family Mg chelatase-like AAA ATPase</fullName>
    </submittedName>
</protein>
<evidence type="ECO:0000256" key="3">
    <source>
        <dbReference type="ARBA" id="ARBA00022840"/>
    </source>
</evidence>
<keyword evidence="7" id="KW-1185">Reference proteome</keyword>
<dbReference type="Proteomes" id="UP001332192">
    <property type="component" value="Chromosome"/>
</dbReference>
<dbReference type="Pfam" id="PF01078">
    <property type="entry name" value="Mg_chelatase"/>
    <property type="match status" value="1"/>
</dbReference>
<dbReference type="SMART" id="SM00382">
    <property type="entry name" value="AAA"/>
    <property type="match status" value="1"/>
</dbReference>
<dbReference type="Gene3D" id="3.40.50.300">
    <property type="entry name" value="P-loop containing nucleotide triphosphate hydrolases"/>
    <property type="match status" value="1"/>
</dbReference>
<dbReference type="Gene3D" id="3.30.230.10">
    <property type="match status" value="1"/>
</dbReference>
<evidence type="ECO:0000256" key="4">
    <source>
        <dbReference type="SAM" id="MobiDB-lite"/>
    </source>
</evidence>
<accession>A0ABZ1C0S6</accession>
<feature type="domain" description="MCM C-terminal AAA(+) ATPase" evidence="5">
    <location>
        <begin position="298"/>
        <end position="360"/>
    </location>
</feature>
<evidence type="ECO:0000256" key="2">
    <source>
        <dbReference type="ARBA" id="ARBA00022741"/>
    </source>
</evidence>
<dbReference type="Pfam" id="PF13335">
    <property type="entry name" value="Mg_chelatase_C"/>
    <property type="match status" value="1"/>
</dbReference>
<dbReference type="EMBL" id="CP141615">
    <property type="protein sequence ID" value="WRP18435.1"/>
    <property type="molecule type" value="Genomic_DNA"/>
</dbReference>
<dbReference type="PRINTS" id="PR01657">
    <property type="entry name" value="MCMFAMILY"/>
</dbReference>
<dbReference type="InterPro" id="IPR004482">
    <property type="entry name" value="Mg_chelat-rel"/>
</dbReference>
<sequence>MVGIEGRLVDVEAHIGPGLPDFRIVGLPDASVRESRDRVRAALRQIGLSLPAGRITVNLAPARLRKGGGSLDLAIACAVAGACEKLPGSTLRRSLLLGELALDGTLRSVDGLVPLLVEATRHPGLRIVIPEGGRPIAEALDVRGWVACPSLEAAIQVLRGSPPASLSRVQAPRRGHPGFALPDPKTGPRGGLEPEDMADVRGQALARRAAEIAAAGLHHLMLLGPPGSGKTMLARRMVGILPPLTRQEWLEVLQTYSAAGRLHEHDPELRPWHPWARRPIRAPHHTCTTAGLIGGGARISPGELTLAHRGLIFLDEFSELPPETANALREPMEEGWVTLTRGPASARLPAQTLVVAAANPCPCGLQGAPRSAGECRCSRIELVRYRRRLGGPVADRFALWVWMRPVEEAELVRHLEAEPSWKIRERVILARERQRRRLEKAGFRMVPFGRSPVNGQLTARELTAFCPLDPRVEEAYVRLGRQVRVSARGMANVLAVARTIADLEGAERIGVEHMREAFQYRRSGGIE</sequence>
<dbReference type="InterPro" id="IPR003593">
    <property type="entry name" value="AAA+_ATPase"/>
</dbReference>
<dbReference type="PANTHER" id="PTHR32039:SF7">
    <property type="entry name" value="COMPETENCE PROTEIN COMM"/>
    <property type="match status" value="1"/>
</dbReference>
<keyword evidence="3" id="KW-0067">ATP-binding</keyword>
<reference evidence="6 7" key="1">
    <citation type="journal article" date="2024" name="Front. Microbiol.">
        <title>Novel thermophilic genera Geochorda gen. nov. and Carboxydochorda gen. nov. from the deep terrestrial subsurface reveal the ecophysiological diversity in the class Limnochordia.</title>
        <authorList>
            <person name="Karnachuk O.V."/>
            <person name="Lukina A.P."/>
            <person name="Avakyan M.R."/>
            <person name="Kadnikov V.V."/>
            <person name="Begmatov S."/>
            <person name="Beletsky A.V."/>
            <person name="Vlasova K.G."/>
            <person name="Novikov A.A."/>
            <person name="Shcherbakova V.A."/>
            <person name="Mardanov A.V."/>
            <person name="Ravin N.V."/>
        </authorList>
    </citation>
    <scope>NUCLEOTIDE SEQUENCE [LARGE SCALE GENOMIC DNA]</scope>
    <source>
        <strain evidence="6 7">L945</strain>
    </source>
</reference>
<dbReference type="NCBIfam" id="TIGR00368">
    <property type="entry name" value="YifB family Mg chelatase-like AAA ATPase"/>
    <property type="match status" value="1"/>
</dbReference>
<dbReference type="SUPFAM" id="SSF52540">
    <property type="entry name" value="P-loop containing nucleoside triphosphate hydrolases"/>
    <property type="match status" value="1"/>
</dbReference>
<evidence type="ECO:0000313" key="7">
    <source>
        <dbReference type="Proteomes" id="UP001332192"/>
    </source>
</evidence>
<dbReference type="SUPFAM" id="SSF54211">
    <property type="entry name" value="Ribosomal protein S5 domain 2-like"/>
    <property type="match status" value="1"/>
</dbReference>
<organism evidence="6 7">
    <name type="scientific">Carboxydichorda subterranea</name>
    <dbReference type="NCBI Taxonomy" id="3109565"/>
    <lineage>
        <taxon>Bacteria</taxon>
        <taxon>Bacillati</taxon>
        <taxon>Bacillota</taxon>
        <taxon>Limnochordia</taxon>
        <taxon>Limnochordales</taxon>
        <taxon>Geochordaceae</taxon>
        <taxon>Carboxydichorda</taxon>
    </lineage>
</organism>
<dbReference type="InterPro" id="IPR000523">
    <property type="entry name" value="Mg_chelatse_chII-like_cat_dom"/>
</dbReference>
<dbReference type="InterPro" id="IPR014721">
    <property type="entry name" value="Ribsml_uS5_D2-typ_fold_subgr"/>
</dbReference>